<dbReference type="InterPro" id="IPR023389">
    <property type="entry name" value="DOPA-like_sf"/>
</dbReference>
<evidence type="ECO:0000313" key="3">
    <source>
        <dbReference type="Proteomes" id="UP000039865"/>
    </source>
</evidence>
<dbReference type="EMBL" id="CCKQ01000452">
    <property type="protein sequence ID" value="CDW71527.1"/>
    <property type="molecule type" value="Genomic_DNA"/>
</dbReference>
<reference evidence="2 3" key="1">
    <citation type="submission" date="2014-06" db="EMBL/GenBank/DDBJ databases">
        <authorList>
            <person name="Swart Estienne"/>
        </authorList>
    </citation>
    <scope>NUCLEOTIDE SEQUENCE [LARGE SCALE GENOMIC DNA]</scope>
    <source>
        <strain evidence="2 3">130c</strain>
    </source>
</reference>
<dbReference type="OMA" id="HEFASHF"/>
<feature type="chain" id="PRO_5001728867" description="Dopa-dioxygenase" evidence="1">
    <location>
        <begin position="18"/>
        <end position="176"/>
    </location>
</feature>
<dbReference type="InterPro" id="IPR014980">
    <property type="entry name" value="DOPA_dioxygen"/>
</dbReference>
<dbReference type="Pfam" id="PF08883">
    <property type="entry name" value="DOPA_dioxygen"/>
    <property type="match status" value="1"/>
</dbReference>
<organism evidence="2 3">
    <name type="scientific">Stylonychia lemnae</name>
    <name type="common">Ciliate</name>
    <dbReference type="NCBI Taxonomy" id="5949"/>
    <lineage>
        <taxon>Eukaryota</taxon>
        <taxon>Sar</taxon>
        <taxon>Alveolata</taxon>
        <taxon>Ciliophora</taxon>
        <taxon>Intramacronucleata</taxon>
        <taxon>Spirotrichea</taxon>
        <taxon>Stichotrichia</taxon>
        <taxon>Sporadotrichida</taxon>
        <taxon>Oxytrichidae</taxon>
        <taxon>Stylonychinae</taxon>
        <taxon>Stylonychia</taxon>
    </lineage>
</organism>
<dbReference type="OrthoDB" id="9994422at2759"/>
<gene>
    <name evidence="2" type="primary">Contig7706.g8218</name>
    <name evidence="2" type="ORF">STYLEM_473</name>
</gene>
<dbReference type="InParanoid" id="A0A077ZNH5"/>
<dbReference type="PANTHER" id="PTHR36423:SF2">
    <property type="entry name" value="AFR070WP"/>
    <property type="match status" value="1"/>
</dbReference>
<evidence type="ECO:0000256" key="1">
    <source>
        <dbReference type="SAM" id="SignalP"/>
    </source>
</evidence>
<dbReference type="AlphaFoldDB" id="A0A077ZNH5"/>
<dbReference type="PANTHER" id="PTHR36423">
    <property type="entry name" value="AFR070WP"/>
    <property type="match status" value="1"/>
</dbReference>
<dbReference type="Gene3D" id="3.30.70.1240">
    <property type="entry name" value="DOPA-like domains"/>
    <property type="match status" value="1"/>
</dbReference>
<feature type="signal peptide" evidence="1">
    <location>
        <begin position="1"/>
        <end position="17"/>
    </location>
</feature>
<name>A0A077ZNH5_STYLE</name>
<evidence type="ECO:0000313" key="2">
    <source>
        <dbReference type="EMBL" id="CDW71527.1"/>
    </source>
</evidence>
<dbReference type="SUPFAM" id="SSF143410">
    <property type="entry name" value="DOPA-like"/>
    <property type="match status" value="1"/>
</dbReference>
<keyword evidence="1" id="KW-0732">Signal</keyword>
<proteinExistence type="predicted"/>
<keyword evidence="3" id="KW-1185">Reference proteome</keyword>
<evidence type="ECO:0008006" key="4">
    <source>
        <dbReference type="Google" id="ProtNLM"/>
    </source>
</evidence>
<accession>A0A077ZNH5</accession>
<sequence>MNNYVLTLAVLLGSAITHPTYYKVDRNITCVQPSPAQVYSYHIHLLFFQDNKEDTESALQIRSDFMAAFNDTLGPDCTDLFHNPYACMGSTDQAPDGPFPTAQWSVFVLPDHIGAMAAWVMQHRKSHSMLIHPNSGCEIEDHSNWTLWGGQPWSLDLTTLHYDKPFPWDNAKDLIQ</sequence>
<dbReference type="Proteomes" id="UP000039865">
    <property type="component" value="Unassembled WGS sequence"/>
</dbReference>
<protein>
    <recommendedName>
        <fullName evidence="4">Dopa-dioxygenase</fullName>
    </recommendedName>
</protein>